<evidence type="ECO:0000313" key="3">
    <source>
        <dbReference type="EMBL" id="GKT13780.1"/>
    </source>
</evidence>
<organism evidence="3 4">
    <name type="scientific">Aduncisulcus paluster</name>
    <dbReference type="NCBI Taxonomy" id="2918883"/>
    <lineage>
        <taxon>Eukaryota</taxon>
        <taxon>Metamonada</taxon>
        <taxon>Carpediemonas-like organisms</taxon>
        <taxon>Aduncisulcus</taxon>
    </lineage>
</organism>
<dbReference type="InterPro" id="IPR009015">
    <property type="entry name" value="Fucose_isomerase_N/cen_sf"/>
</dbReference>
<keyword evidence="4" id="KW-1185">Reference proteome</keyword>
<evidence type="ECO:0000256" key="1">
    <source>
        <dbReference type="ARBA" id="ARBA00023235"/>
    </source>
</evidence>
<dbReference type="EMBL" id="BQXS01011540">
    <property type="protein sequence ID" value="GKT13780.1"/>
    <property type="molecule type" value="Genomic_DNA"/>
</dbReference>
<dbReference type="SUPFAM" id="SSF53743">
    <property type="entry name" value="FucI/AraA N-terminal and middle domains"/>
    <property type="match status" value="1"/>
</dbReference>
<evidence type="ECO:0000313" key="4">
    <source>
        <dbReference type="Proteomes" id="UP001057375"/>
    </source>
</evidence>
<keyword evidence="2" id="KW-0119">Carbohydrate metabolism</keyword>
<proteinExistence type="predicted"/>
<dbReference type="PANTHER" id="PTHR36120">
    <property type="entry name" value="FUCOSE ISOMERASE"/>
    <property type="match status" value="1"/>
</dbReference>
<accession>A0ABQ5JTH2</accession>
<dbReference type="Proteomes" id="UP001057375">
    <property type="component" value="Unassembled WGS sequence"/>
</dbReference>
<gene>
    <name evidence="3" type="ORF">ADUPG1_010333</name>
</gene>
<name>A0ABQ5JTH2_9EUKA</name>
<reference evidence="3" key="1">
    <citation type="submission" date="2022-03" db="EMBL/GenBank/DDBJ databases">
        <title>Draft genome sequence of Aduncisulcus paluster, a free-living microaerophilic Fornicata.</title>
        <authorList>
            <person name="Yuyama I."/>
            <person name="Kume K."/>
            <person name="Tamura T."/>
            <person name="Inagaki Y."/>
            <person name="Hashimoto T."/>
        </authorList>
    </citation>
    <scope>NUCLEOTIDE SEQUENCE</scope>
    <source>
        <strain evidence="3">NY0171</strain>
    </source>
</reference>
<sequence>MVDIPIICARSDLSKGDKSIEIVAEKFLASLKKEISDFSFSIHWTTGDSIPSSFFECKTIILFPITGGTEDLLISSISHSFPILKANEPGQALQKDPHLIVYGNSLRNSLPSATEISYFLKRFGKLCSLTHSIPEVYDLIIGANLMQISRLRQYRSKKIGLIGEISPWLVNEKIHYGFPVVDQIPLTFIMESLETLRSIPAVRVSKSHIDLLSKLSEGKEPDSDALTDSVRILAIIRQLQRERKWDIFTIGCFKLLDAPSTPVLPCLAVSALEAICEGEVSTCCLSLLLNVLSTNRSGVWEGEQHRSVSDESEGEALYRFGSPFMCNLQSYSAASLTLAHCTAPMPSLSALSLCIEKGASSEQDPAHVVDMEDISSKVQSLVDYDDSVGPLIHEVEGSGSVEKRKTGSCSTMPRCSHGSKEVCDMSSCCCDCTDHSSVLIPTFKDVALRSHFESGLSVAVSACLGEGECFVIKLRTSPFNSCVMIQGSYKGVKSDSVCDTCCRTQVVVTARNSNLFAQNGLGNHSLVVPVSGSVEKAKEDILQLLQASGCIVSII</sequence>
<protein>
    <submittedName>
        <fullName evidence="3">Uncharacterized protein</fullName>
    </submittedName>
</protein>
<evidence type="ECO:0000256" key="2">
    <source>
        <dbReference type="ARBA" id="ARBA00023277"/>
    </source>
</evidence>
<keyword evidence="1" id="KW-0413">Isomerase</keyword>
<dbReference type="PANTHER" id="PTHR36120:SF2">
    <property type="entry name" value="FUCOSE ISOMERASE"/>
    <property type="match status" value="1"/>
</dbReference>
<comment type="caution">
    <text evidence="3">The sequence shown here is derived from an EMBL/GenBank/DDBJ whole genome shotgun (WGS) entry which is preliminary data.</text>
</comment>